<feature type="transmembrane region" description="Helical" evidence="8">
    <location>
        <begin position="174"/>
        <end position="191"/>
    </location>
</feature>
<comment type="subcellular location">
    <subcellularLocation>
        <location evidence="1">Cell membrane</location>
        <topology evidence="1">Multi-pass membrane protein</topology>
    </subcellularLocation>
</comment>
<feature type="transmembrane region" description="Helical" evidence="8">
    <location>
        <begin position="280"/>
        <end position="300"/>
    </location>
</feature>
<name>A0ABU7RXD8_9ACTN</name>
<keyword evidence="3" id="KW-1003">Cell membrane</keyword>
<feature type="transmembrane region" description="Helical" evidence="8">
    <location>
        <begin position="405"/>
        <end position="426"/>
    </location>
</feature>
<dbReference type="InterPro" id="IPR022638">
    <property type="entry name" value="Transloc_intimin_rcpt"/>
</dbReference>
<feature type="transmembrane region" description="Helical" evidence="8">
    <location>
        <begin position="52"/>
        <end position="72"/>
    </location>
</feature>
<feature type="transmembrane region" description="Helical" evidence="8">
    <location>
        <begin position="243"/>
        <end position="268"/>
    </location>
</feature>
<keyword evidence="5 8" id="KW-1133">Transmembrane helix</keyword>
<evidence type="ECO:0000256" key="4">
    <source>
        <dbReference type="ARBA" id="ARBA00022692"/>
    </source>
</evidence>
<feature type="transmembrane region" description="Helical" evidence="8">
    <location>
        <begin position="379"/>
        <end position="399"/>
    </location>
</feature>
<evidence type="ECO:0000259" key="9">
    <source>
        <dbReference type="PROSITE" id="PS50850"/>
    </source>
</evidence>
<keyword evidence="6 8" id="KW-0472">Membrane</keyword>
<dbReference type="InterPro" id="IPR020846">
    <property type="entry name" value="MFS_dom"/>
</dbReference>
<accession>A0ABU7RXD8</accession>
<feature type="transmembrane region" description="Helical" evidence="8">
    <location>
        <begin position="84"/>
        <end position="102"/>
    </location>
</feature>
<keyword evidence="4 8" id="KW-0812">Transmembrane</keyword>
<feature type="region of interest" description="Disordered" evidence="7">
    <location>
        <begin position="429"/>
        <end position="450"/>
    </location>
</feature>
<organism evidence="10 11">
    <name type="scientific">Plantactinospora sonchi</name>
    <dbReference type="NCBI Taxonomy" id="1544735"/>
    <lineage>
        <taxon>Bacteria</taxon>
        <taxon>Bacillati</taxon>
        <taxon>Actinomycetota</taxon>
        <taxon>Actinomycetes</taxon>
        <taxon>Micromonosporales</taxon>
        <taxon>Micromonosporaceae</taxon>
        <taxon>Plantactinospora</taxon>
    </lineage>
</organism>
<dbReference type="RefSeq" id="WP_331216305.1">
    <property type="nucleotide sequence ID" value="NZ_JAZGQK010000019.1"/>
</dbReference>
<dbReference type="PANTHER" id="PTHR43266">
    <property type="entry name" value="MACROLIDE-EFFLUX PROTEIN"/>
    <property type="match status" value="1"/>
</dbReference>
<dbReference type="PANTHER" id="PTHR43266:SF2">
    <property type="entry name" value="MAJOR FACILITATOR SUPERFAMILY (MFS) PROFILE DOMAIN-CONTAINING PROTEIN"/>
    <property type="match status" value="1"/>
</dbReference>
<evidence type="ECO:0000256" key="3">
    <source>
        <dbReference type="ARBA" id="ARBA00022475"/>
    </source>
</evidence>
<proteinExistence type="predicted"/>
<dbReference type="PROSITE" id="PS50850">
    <property type="entry name" value="MFS"/>
    <property type="match status" value="2"/>
</dbReference>
<evidence type="ECO:0000313" key="11">
    <source>
        <dbReference type="Proteomes" id="UP001332243"/>
    </source>
</evidence>
<evidence type="ECO:0000313" key="10">
    <source>
        <dbReference type="EMBL" id="MEE6261193.1"/>
    </source>
</evidence>
<dbReference type="Pfam" id="PF07690">
    <property type="entry name" value="MFS_1"/>
    <property type="match status" value="1"/>
</dbReference>
<feature type="transmembrane region" description="Helical" evidence="8">
    <location>
        <begin position="337"/>
        <end position="359"/>
    </location>
</feature>
<dbReference type="CDD" id="cd06173">
    <property type="entry name" value="MFS_MefA_like"/>
    <property type="match status" value="1"/>
</dbReference>
<evidence type="ECO:0000256" key="6">
    <source>
        <dbReference type="ARBA" id="ARBA00023136"/>
    </source>
</evidence>
<keyword evidence="2" id="KW-0813">Transport</keyword>
<reference evidence="10 11" key="1">
    <citation type="submission" date="2024-01" db="EMBL/GenBank/DDBJ databases">
        <title>Genome insights into Plantactinospora sonchi sp. nov.</title>
        <authorList>
            <person name="Wang L."/>
        </authorList>
    </citation>
    <scope>NUCLEOTIDE SEQUENCE [LARGE SCALE GENOMIC DNA]</scope>
    <source>
        <strain evidence="10 11">NEAU-QY2</strain>
    </source>
</reference>
<comment type="caution">
    <text evidence="10">The sequence shown here is derived from an EMBL/GenBank/DDBJ whole genome shotgun (WGS) entry which is preliminary data.</text>
</comment>
<dbReference type="SUPFAM" id="SSF103473">
    <property type="entry name" value="MFS general substrate transporter"/>
    <property type="match status" value="1"/>
</dbReference>
<dbReference type="PRINTS" id="PR01370">
    <property type="entry name" value="TRNSINTIMINR"/>
</dbReference>
<keyword evidence="11" id="KW-1185">Reference proteome</keyword>
<evidence type="ECO:0000256" key="8">
    <source>
        <dbReference type="SAM" id="Phobius"/>
    </source>
</evidence>
<evidence type="ECO:0000256" key="5">
    <source>
        <dbReference type="ARBA" id="ARBA00022989"/>
    </source>
</evidence>
<sequence length="450" mass="45461">MSFATAGDGGLPTTRWGDVHLAAAARAVSTCGDFLAATALALALQTAGAGGLAVSGVLLAATLPLVLLSPLTGRLADRVDSRTLLVWAGFAQAGCCVALAYAERVDVILVLVALLACGLAVTQPTLAALLPEMVRREDLARASAVNQTAGSLGLLLAPALAGLLVGEFGVRPPLLLDAASYLALVVAGLLLRTRRGGRHSTATAGAGGSPPRAPGGPAQTGARRPAGAGRSTGTGWRLRQDPLLWTMVAAIAATVAGVGAVNVIDVFYVRETLGAGTTTYGLVTMSWTAGMLAGTWLLAGASRRVPDDGARVWGVLAMLGLACLAVLAGATVPTAGWLIPLWLLGGVANGGLNVFSNLVMVERVPPAVRGRAYATQNAAIQGAGMLGYLAGGLLLARFAPRPLVAATGLTGLAVILMVVPVVLRAVRRESDRRREPEPGDAAPATSAPVS</sequence>
<feature type="transmembrane region" description="Helical" evidence="8">
    <location>
        <begin position="151"/>
        <end position="168"/>
    </location>
</feature>
<dbReference type="Proteomes" id="UP001332243">
    <property type="component" value="Unassembled WGS sequence"/>
</dbReference>
<feature type="domain" description="Major facilitator superfamily (MFS) profile" evidence="9">
    <location>
        <begin position="1"/>
        <end position="195"/>
    </location>
</feature>
<evidence type="ECO:0000256" key="2">
    <source>
        <dbReference type="ARBA" id="ARBA00022448"/>
    </source>
</evidence>
<feature type="domain" description="Major facilitator superfamily (MFS) profile" evidence="9">
    <location>
        <begin position="243"/>
        <end position="450"/>
    </location>
</feature>
<feature type="transmembrane region" description="Helical" evidence="8">
    <location>
        <begin position="108"/>
        <end position="130"/>
    </location>
</feature>
<evidence type="ECO:0000256" key="1">
    <source>
        <dbReference type="ARBA" id="ARBA00004651"/>
    </source>
</evidence>
<dbReference type="EMBL" id="JAZGQK010000019">
    <property type="protein sequence ID" value="MEE6261193.1"/>
    <property type="molecule type" value="Genomic_DNA"/>
</dbReference>
<protein>
    <submittedName>
        <fullName evidence="10">MFS transporter</fullName>
    </submittedName>
</protein>
<dbReference type="InterPro" id="IPR011701">
    <property type="entry name" value="MFS"/>
</dbReference>
<feature type="region of interest" description="Disordered" evidence="7">
    <location>
        <begin position="198"/>
        <end position="235"/>
    </location>
</feature>
<feature type="transmembrane region" description="Helical" evidence="8">
    <location>
        <begin position="312"/>
        <end position="331"/>
    </location>
</feature>
<evidence type="ECO:0000256" key="7">
    <source>
        <dbReference type="SAM" id="MobiDB-lite"/>
    </source>
</evidence>
<gene>
    <name evidence="10" type="ORF">V1633_22180</name>
</gene>
<dbReference type="Gene3D" id="1.20.1250.20">
    <property type="entry name" value="MFS general substrate transporter like domains"/>
    <property type="match status" value="1"/>
</dbReference>
<dbReference type="InterPro" id="IPR036259">
    <property type="entry name" value="MFS_trans_sf"/>
</dbReference>